<keyword evidence="3" id="KW-1185">Reference proteome</keyword>
<feature type="chain" id="PRO_5040328758" description="Secreted protein" evidence="1">
    <location>
        <begin position="24"/>
        <end position="72"/>
    </location>
</feature>
<gene>
    <name evidence="2" type="ORF">EJ04DRAFT_515721</name>
</gene>
<protein>
    <recommendedName>
        <fullName evidence="4">Secreted protein</fullName>
    </recommendedName>
</protein>
<evidence type="ECO:0000256" key="1">
    <source>
        <dbReference type="SAM" id="SignalP"/>
    </source>
</evidence>
<sequence>MAMLKLVLTLGARWLDRLPSAVAVLPVPVNLGTAPNLRPDTKGPLDILLISRALMRLTQPHILRYNTHGCIS</sequence>
<dbReference type="EMBL" id="ML996237">
    <property type="protein sequence ID" value="KAF2729692.1"/>
    <property type="molecule type" value="Genomic_DNA"/>
</dbReference>
<comment type="caution">
    <text evidence="2">The sequence shown here is derived from an EMBL/GenBank/DDBJ whole genome shotgun (WGS) entry which is preliminary data.</text>
</comment>
<organism evidence="2 3">
    <name type="scientific">Polyplosphaeria fusca</name>
    <dbReference type="NCBI Taxonomy" id="682080"/>
    <lineage>
        <taxon>Eukaryota</taxon>
        <taxon>Fungi</taxon>
        <taxon>Dikarya</taxon>
        <taxon>Ascomycota</taxon>
        <taxon>Pezizomycotina</taxon>
        <taxon>Dothideomycetes</taxon>
        <taxon>Pleosporomycetidae</taxon>
        <taxon>Pleosporales</taxon>
        <taxon>Tetraplosphaeriaceae</taxon>
        <taxon>Polyplosphaeria</taxon>
    </lineage>
</organism>
<feature type="signal peptide" evidence="1">
    <location>
        <begin position="1"/>
        <end position="23"/>
    </location>
</feature>
<proteinExistence type="predicted"/>
<evidence type="ECO:0000313" key="3">
    <source>
        <dbReference type="Proteomes" id="UP000799444"/>
    </source>
</evidence>
<evidence type="ECO:0000313" key="2">
    <source>
        <dbReference type="EMBL" id="KAF2729692.1"/>
    </source>
</evidence>
<keyword evidence="1" id="KW-0732">Signal</keyword>
<accession>A0A9P4QLS2</accession>
<evidence type="ECO:0008006" key="4">
    <source>
        <dbReference type="Google" id="ProtNLM"/>
    </source>
</evidence>
<dbReference type="AlphaFoldDB" id="A0A9P4QLS2"/>
<dbReference type="Proteomes" id="UP000799444">
    <property type="component" value="Unassembled WGS sequence"/>
</dbReference>
<reference evidence="2" key="1">
    <citation type="journal article" date="2020" name="Stud. Mycol.">
        <title>101 Dothideomycetes genomes: a test case for predicting lifestyles and emergence of pathogens.</title>
        <authorList>
            <person name="Haridas S."/>
            <person name="Albert R."/>
            <person name="Binder M."/>
            <person name="Bloem J."/>
            <person name="Labutti K."/>
            <person name="Salamov A."/>
            <person name="Andreopoulos B."/>
            <person name="Baker S."/>
            <person name="Barry K."/>
            <person name="Bills G."/>
            <person name="Bluhm B."/>
            <person name="Cannon C."/>
            <person name="Castanera R."/>
            <person name="Culley D."/>
            <person name="Daum C."/>
            <person name="Ezra D."/>
            <person name="Gonzalez J."/>
            <person name="Henrissat B."/>
            <person name="Kuo A."/>
            <person name="Liang C."/>
            <person name="Lipzen A."/>
            <person name="Lutzoni F."/>
            <person name="Magnuson J."/>
            <person name="Mondo S."/>
            <person name="Nolan M."/>
            <person name="Ohm R."/>
            <person name="Pangilinan J."/>
            <person name="Park H.-J."/>
            <person name="Ramirez L."/>
            <person name="Alfaro M."/>
            <person name="Sun H."/>
            <person name="Tritt A."/>
            <person name="Yoshinaga Y."/>
            <person name="Zwiers L.-H."/>
            <person name="Turgeon B."/>
            <person name="Goodwin S."/>
            <person name="Spatafora J."/>
            <person name="Crous P."/>
            <person name="Grigoriev I."/>
        </authorList>
    </citation>
    <scope>NUCLEOTIDE SEQUENCE</scope>
    <source>
        <strain evidence="2">CBS 125425</strain>
    </source>
</reference>
<name>A0A9P4QLS2_9PLEO</name>